<reference evidence="3" key="1">
    <citation type="journal article" date="2020" name="mSystems">
        <title>Genome- and Community-Level Interaction Insights into Carbon Utilization and Element Cycling Functions of Hydrothermarchaeota in Hydrothermal Sediment.</title>
        <authorList>
            <person name="Zhou Z."/>
            <person name="Liu Y."/>
            <person name="Xu W."/>
            <person name="Pan J."/>
            <person name="Luo Z.H."/>
            <person name="Li M."/>
        </authorList>
    </citation>
    <scope>NUCLEOTIDE SEQUENCE [LARGE SCALE GENOMIC DNA]</scope>
    <source>
        <strain evidence="3">SpSt-961</strain>
    </source>
</reference>
<dbReference type="GO" id="GO:0009446">
    <property type="term" value="P:putrescine biosynthetic process"/>
    <property type="evidence" value="ECO:0007669"/>
    <property type="project" value="InterPro"/>
</dbReference>
<evidence type="ECO:0000256" key="1">
    <source>
        <dbReference type="ARBA" id="ARBA00022801"/>
    </source>
</evidence>
<dbReference type="NCBIfam" id="TIGR04183">
    <property type="entry name" value="Por_Secre_tail"/>
    <property type="match status" value="1"/>
</dbReference>
<dbReference type="GO" id="GO:0004668">
    <property type="term" value="F:protein-arginine deiminase activity"/>
    <property type="evidence" value="ECO:0007669"/>
    <property type="project" value="InterPro"/>
</dbReference>
<evidence type="ECO:0000313" key="3">
    <source>
        <dbReference type="EMBL" id="HGE78014.1"/>
    </source>
</evidence>
<sequence>MMYLLFLFIISIEQPSEFLPRWMTAEESLRIDEIGKEHIITAPPEGFVVTPAEYEPVRGVFITWTSYQSVLREIVRNVVPTCKAYIICSDSNSVKSYLTSGGVPLDSVRFYLFPYNSVWIRDYGPWFIRKQDNTEGIIDFIYNRPRPADDTIPRCISYRWGIPFYGSPLTHPGGNFMVDGHGTGFFSSLIYEENPNYTPAQINQFMYEYNGLEQTVPLKRILTEYTGHIDIWTKQLNDTLVMVGQYSSGHPNDTVLNNRADSISRCKNLEGFPYRVVRIVMPYSTSNAPPTYLNSLFVNDRILVPIWGLSTDQQALNTYQQYLPGYQVVGINCSSMSGSGGAIHCITMQVPRSEFIHIVHKRLNDMYYTPNPYRVRARIITSGNLLPESTLIFYKVNSAPNFTTTPLSPVVDTPGVYAGYIPAQASGDTIYYYLLAKNIHSIRRTSPAYVPPQLYSFRILPVAVLEHPEGVINGFSIYPNPAKGSVNFSINLPYPARVRIEIYDAIGQRLRLIEDDYQEGKRILKIDIRNEPAGAYFYRAVIGNDIVKGKFLIVR</sequence>
<accession>A0A7V3RH08</accession>
<name>A0A7V3RH08_UNCW3</name>
<dbReference type="PANTHER" id="PTHR31377">
    <property type="entry name" value="AGMATINE DEIMINASE-RELATED"/>
    <property type="match status" value="1"/>
</dbReference>
<organism evidence="3">
    <name type="scientific">candidate division WOR-3 bacterium</name>
    <dbReference type="NCBI Taxonomy" id="2052148"/>
    <lineage>
        <taxon>Bacteria</taxon>
        <taxon>Bacteria division WOR-3</taxon>
    </lineage>
</organism>
<dbReference type="Gene3D" id="3.75.10.10">
    <property type="entry name" value="L-arginine/glycine Amidinotransferase, Chain A"/>
    <property type="match status" value="1"/>
</dbReference>
<dbReference type="EMBL" id="DTOZ01000082">
    <property type="protein sequence ID" value="HGE78014.1"/>
    <property type="molecule type" value="Genomic_DNA"/>
</dbReference>
<comment type="caution">
    <text evidence="3">The sequence shown here is derived from an EMBL/GenBank/DDBJ whole genome shotgun (WGS) entry which is preliminary data.</text>
</comment>
<gene>
    <name evidence="3" type="ORF">ENX68_03315</name>
</gene>
<evidence type="ECO:0000259" key="2">
    <source>
        <dbReference type="Pfam" id="PF18962"/>
    </source>
</evidence>
<dbReference type="AlphaFoldDB" id="A0A7V3RH08"/>
<dbReference type="PANTHER" id="PTHR31377:SF0">
    <property type="entry name" value="AGMATINE DEIMINASE-RELATED"/>
    <property type="match status" value="1"/>
</dbReference>
<dbReference type="SUPFAM" id="SSF55909">
    <property type="entry name" value="Pentein"/>
    <property type="match status" value="1"/>
</dbReference>
<keyword evidence="1" id="KW-0378">Hydrolase</keyword>
<feature type="domain" description="Secretion system C-terminal sorting" evidence="2">
    <location>
        <begin position="477"/>
        <end position="553"/>
    </location>
</feature>
<dbReference type="Pfam" id="PF04371">
    <property type="entry name" value="PAD_porph"/>
    <property type="match status" value="1"/>
</dbReference>
<proteinExistence type="predicted"/>
<dbReference type="GO" id="GO:0047632">
    <property type="term" value="F:agmatine deiminase activity"/>
    <property type="evidence" value="ECO:0007669"/>
    <property type="project" value="TreeGrafter"/>
</dbReference>
<dbReference type="InterPro" id="IPR007466">
    <property type="entry name" value="Peptidyl-Arg-deiminase_porph"/>
</dbReference>
<dbReference type="InterPro" id="IPR026444">
    <property type="entry name" value="Secre_tail"/>
</dbReference>
<protein>
    <submittedName>
        <fullName evidence="3">T9SS type A sorting domain-containing protein</fullName>
    </submittedName>
</protein>
<dbReference type="Pfam" id="PF18962">
    <property type="entry name" value="Por_Secre_tail"/>
    <property type="match status" value="1"/>
</dbReference>